<gene>
    <name evidence="3" type="ORF">C7212DRAFT_122011</name>
</gene>
<sequence>LTPAHPAAEILASSALVVQRQLELGNLLLGFEQANKYVLMDPSGAHVGFLAEEESGIGGIVARQWFRAHRPFTAHIFDRGGSEVLRFSRPFSWISSRIGVFDPLVEGGEGRVIGEARQEWHMWRRRYGLFFENRTADGGYMKQFAYIDEPFLSWDFTLLSENNETIGSVNRNFAGFGRELFTDAGVYVLRMDAASVAEEPKHLISQTAREAPYRSLAGMGQADAVGRGMTLDERAVMLATAVSVDFDYFSKLSSGAGWGVRPYGMFWSEHS</sequence>
<dbReference type="Proteomes" id="UP000246991">
    <property type="component" value="Unassembled WGS sequence"/>
</dbReference>
<dbReference type="GO" id="GO:0017128">
    <property type="term" value="F:phospholipid scramblase activity"/>
    <property type="evidence" value="ECO:0007669"/>
    <property type="project" value="InterPro"/>
</dbReference>
<dbReference type="GO" id="GO:0005886">
    <property type="term" value="C:plasma membrane"/>
    <property type="evidence" value="ECO:0007669"/>
    <property type="project" value="TreeGrafter"/>
</dbReference>
<dbReference type="OrthoDB" id="191150at2759"/>
<keyword evidence="4" id="KW-1185">Reference proteome</keyword>
<evidence type="ECO:0000256" key="1">
    <source>
        <dbReference type="ARBA" id="ARBA00005350"/>
    </source>
</evidence>
<dbReference type="Pfam" id="PF03803">
    <property type="entry name" value="Scramblase"/>
    <property type="match status" value="1"/>
</dbReference>
<dbReference type="EMBL" id="PYWC01000118">
    <property type="protein sequence ID" value="PWW72104.1"/>
    <property type="molecule type" value="Genomic_DNA"/>
</dbReference>
<evidence type="ECO:0000256" key="2">
    <source>
        <dbReference type="RuleBase" id="RU363116"/>
    </source>
</evidence>
<organism evidence="3 4">
    <name type="scientific">Tuber magnatum</name>
    <name type="common">white Piedmont truffle</name>
    <dbReference type="NCBI Taxonomy" id="42249"/>
    <lineage>
        <taxon>Eukaryota</taxon>
        <taxon>Fungi</taxon>
        <taxon>Dikarya</taxon>
        <taxon>Ascomycota</taxon>
        <taxon>Pezizomycotina</taxon>
        <taxon>Pezizomycetes</taxon>
        <taxon>Pezizales</taxon>
        <taxon>Tuberaceae</taxon>
        <taxon>Tuber</taxon>
    </lineage>
</organism>
<dbReference type="PANTHER" id="PTHR23248">
    <property type="entry name" value="PHOSPHOLIPID SCRAMBLASE-RELATED"/>
    <property type="match status" value="1"/>
</dbReference>
<proteinExistence type="inferred from homology"/>
<dbReference type="InterPro" id="IPR005552">
    <property type="entry name" value="Scramblase"/>
</dbReference>
<accession>A0A317SCM0</accession>
<dbReference type="AlphaFoldDB" id="A0A317SCM0"/>
<comment type="similarity">
    <text evidence="1 2">Belongs to the phospholipid scramblase family.</text>
</comment>
<comment type="caution">
    <text evidence="3">The sequence shown here is derived from an EMBL/GenBank/DDBJ whole genome shotgun (WGS) entry which is preliminary data.</text>
</comment>
<feature type="non-terminal residue" evidence="3">
    <location>
        <position position="1"/>
    </location>
</feature>
<evidence type="ECO:0000313" key="4">
    <source>
        <dbReference type="Proteomes" id="UP000246991"/>
    </source>
</evidence>
<evidence type="ECO:0000313" key="3">
    <source>
        <dbReference type="EMBL" id="PWW72104.1"/>
    </source>
</evidence>
<feature type="non-terminal residue" evidence="3">
    <location>
        <position position="271"/>
    </location>
</feature>
<name>A0A317SCM0_9PEZI</name>
<reference evidence="3 4" key="1">
    <citation type="submission" date="2018-03" db="EMBL/GenBank/DDBJ databases">
        <title>Genomes of Pezizomycetes fungi and the evolution of truffles.</title>
        <authorList>
            <person name="Murat C."/>
            <person name="Payen T."/>
            <person name="Noel B."/>
            <person name="Kuo A."/>
            <person name="Martin F.M."/>
        </authorList>
    </citation>
    <scope>NUCLEOTIDE SEQUENCE [LARGE SCALE GENOMIC DNA]</scope>
    <source>
        <strain evidence="3">091103-1</strain>
    </source>
</reference>
<dbReference type="STRING" id="42249.A0A317SCM0"/>
<dbReference type="PANTHER" id="PTHR23248:SF9">
    <property type="entry name" value="PHOSPHOLIPID SCRAMBLASE"/>
    <property type="match status" value="1"/>
</dbReference>
<protein>
    <recommendedName>
        <fullName evidence="2">Phospholipid scramblase</fullName>
    </recommendedName>
</protein>